<dbReference type="Pfam" id="PF01957">
    <property type="entry name" value="NfeD"/>
    <property type="match status" value="1"/>
</dbReference>
<comment type="caution">
    <text evidence="7">The sequence shown here is derived from an EMBL/GenBank/DDBJ whole genome shotgun (WGS) entry which is preliminary data.</text>
</comment>
<dbReference type="Proteomes" id="UP000260649">
    <property type="component" value="Unassembled WGS sequence"/>
</dbReference>
<dbReference type="OrthoDB" id="5054at2"/>
<dbReference type="Gene3D" id="2.40.50.140">
    <property type="entry name" value="Nucleic acid-binding proteins"/>
    <property type="match status" value="1"/>
</dbReference>
<feature type="domain" description="NfeD-like C-terminal" evidence="6">
    <location>
        <begin position="96"/>
        <end position="154"/>
    </location>
</feature>
<evidence type="ECO:0000256" key="2">
    <source>
        <dbReference type="ARBA" id="ARBA00022692"/>
    </source>
</evidence>
<dbReference type="GO" id="GO:0005886">
    <property type="term" value="C:plasma membrane"/>
    <property type="evidence" value="ECO:0007669"/>
    <property type="project" value="TreeGrafter"/>
</dbReference>
<organism evidence="7 8">
    <name type="scientific">Evtepia gabavorous</name>
    <dbReference type="NCBI Taxonomy" id="2211183"/>
    <lineage>
        <taxon>Bacteria</taxon>
        <taxon>Bacillati</taxon>
        <taxon>Bacillota</taxon>
        <taxon>Clostridia</taxon>
        <taxon>Eubacteriales</taxon>
        <taxon>Evtepia</taxon>
    </lineage>
</organism>
<evidence type="ECO:0000256" key="3">
    <source>
        <dbReference type="ARBA" id="ARBA00022989"/>
    </source>
</evidence>
<evidence type="ECO:0000256" key="1">
    <source>
        <dbReference type="ARBA" id="ARBA00004141"/>
    </source>
</evidence>
<dbReference type="InterPro" id="IPR012340">
    <property type="entry name" value="NA-bd_OB-fold"/>
</dbReference>
<reference evidence="7 8" key="1">
    <citation type="submission" date="2018-07" db="EMBL/GenBank/DDBJ databases">
        <title>GABA Modulating Bacteria of the Human Gut Microbiota.</title>
        <authorList>
            <person name="Strandwitz P."/>
            <person name="Kim K.H."/>
            <person name="Terekhova D."/>
            <person name="Liu J.K."/>
            <person name="Sharma A."/>
            <person name="Levering J."/>
            <person name="Mcdonald D."/>
            <person name="Dietrich D."/>
            <person name="Ramadhar T.R."/>
            <person name="Lekbua A."/>
            <person name="Mroue N."/>
            <person name="Liston C."/>
            <person name="Stewart E.J."/>
            <person name="Dubin M.J."/>
            <person name="Zengler K."/>
            <person name="Knight R."/>
            <person name="Gilbert J.A."/>
            <person name="Clardy J."/>
            <person name="Lewis K."/>
        </authorList>
    </citation>
    <scope>NUCLEOTIDE SEQUENCE [LARGE SCALE GENOMIC DNA]</scope>
    <source>
        <strain evidence="7 8">KLE1738</strain>
    </source>
</reference>
<feature type="transmembrane region" description="Helical" evidence="5">
    <location>
        <begin position="20"/>
        <end position="53"/>
    </location>
</feature>
<evidence type="ECO:0000259" key="6">
    <source>
        <dbReference type="Pfam" id="PF01957"/>
    </source>
</evidence>
<dbReference type="InterPro" id="IPR002810">
    <property type="entry name" value="NfeD-like_C"/>
</dbReference>
<dbReference type="PANTHER" id="PTHR33507:SF3">
    <property type="entry name" value="INNER MEMBRANE PROTEIN YBBJ"/>
    <property type="match status" value="1"/>
</dbReference>
<proteinExistence type="predicted"/>
<dbReference type="PANTHER" id="PTHR33507">
    <property type="entry name" value="INNER MEMBRANE PROTEIN YBBJ"/>
    <property type="match status" value="1"/>
</dbReference>
<dbReference type="AlphaFoldDB" id="A0A3E2B6Q1"/>
<accession>A0A3E2B6Q1</accession>
<sequence length="159" mass="17201">MKFVGFDGRERRSESLNYQILWLVLLIAFAGIEGITAGLVSIWFCAGSLVALIATWLGASLPVQIGLFAVVSVAAMALIRPMARKWLHPKMEKTNADRILGQEGVVVESIDNLSASGQVKIDGAVWTARSAGDEIIPAGTRIQVERIEGVKAIVIRKET</sequence>
<keyword evidence="8" id="KW-1185">Reference proteome</keyword>
<dbReference type="SUPFAM" id="SSF141322">
    <property type="entry name" value="NfeD domain-like"/>
    <property type="match status" value="1"/>
</dbReference>
<name>A0A3E2B6Q1_9FIRM</name>
<protein>
    <submittedName>
        <fullName evidence="7">NfeD family protein</fullName>
    </submittedName>
</protein>
<evidence type="ECO:0000313" key="8">
    <source>
        <dbReference type="Proteomes" id="UP000260649"/>
    </source>
</evidence>
<dbReference type="EMBL" id="QQRQ01000001">
    <property type="protein sequence ID" value="RFT07689.1"/>
    <property type="molecule type" value="Genomic_DNA"/>
</dbReference>
<evidence type="ECO:0000256" key="5">
    <source>
        <dbReference type="SAM" id="Phobius"/>
    </source>
</evidence>
<evidence type="ECO:0000313" key="7">
    <source>
        <dbReference type="EMBL" id="RFT07689.1"/>
    </source>
</evidence>
<keyword evidence="3 5" id="KW-1133">Transmembrane helix</keyword>
<keyword evidence="4 5" id="KW-0472">Membrane</keyword>
<evidence type="ECO:0000256" key="4">
    <source>
        <dbReference type="ARBA" id="ARBA00023136"/>
    </source>
</evidence>
<dbReference type="InterPro" id="IPR052165">
    <property type="entry name" value="Membrane_assoc_protease"/>
</dbReference>
<comment type="subcellular location">
    <subcellularLocation>
        <location evidence="1">Membrane</location>
        <topology evidence="1">Multi-pass membrane protein</topology>
    </subcellularLocation>
</comment>
<gene>
    <name evidence="7" type="ORF">DV520_00680</name>
</gene>
<keyword evidence="2 5" id="KW-0812">Transmembrane</keyword>